<organism evidence="2 3">
    <name type="scientific">Maricaulis salignorans</name>
    <dbReference type="NCBI Taxonomy" id="144026"/>
    <lineage>
        <taxon>Bacteria</taxon>
        <taxon>Pseudomonadati</taxon>
        <taxon>Pseudomonadota</taxon>
        <taxon>Alphaproteobacteria</taxon>
        <taxon>Maricaulales</taxon>
        <taxon>Maricaulaceae</taxon>
        <taxon>Maricaulis</taxon>
    </lineage>
</organism>
<feature type="transmembrane region" description="Helical" evidence="1">
    <location>
        <begin position="148"/>
        <end position="168"/>
    </location>
</feature>
<dbReference type="AlphaFoldDB" id="A0A1G9WNK1"/>
<feature type="transmembrane region" description="Helical" evidence="1">
    <location>
        <begin position="111"/>
        <end position="136"/>
    </location>
</feature>
<proteinExistence type="predicted"/>
<name>A0A1G9WNK1_9PROT</name>
<accession>A0A1G9WNK1</accession>
<reference evidence="2 3" key="1">
    <citation type="submission" date="2016-10" db="EMBL/GenBank/DDBJ databases">
        <authorList>
            <person name="de Groot N.N."/>
        </authorList>
    </citation>
    <scope>NUCLEOTIDE SEQUENCE [LARGE SCALE GENOMIC DNA]</scope>
    <source>
        <strain evidence="2 3">DSM 16077</strain>
    </source>
</reference>
<dbReference type="Proteomes" id="UP000199759">
    <property type="component" value="Unassembled WGS sequence"/>
</dbReference>
<feature type="transmembrane region" description="Helical" evidence="1">
    <location>
        <begin position="44"/>
        <end position="62"/>
    </location>
</feature>
<keyword evidence="3" id="KW-1185">Reference proteome</keyword>
<feature type="transmembrane region" description="Helical" evidence="1">
    <location>
        <begin position="180"/>
        <end position="198"/>
    </location>
</feature>
<sequence length="202" mass="21809">MTGMPDEADPGQGGPSTGIQTALLLVWVVSLVVAAQLFMRSQDLVWTLLAALVCALSLAAWFRRLQRANQATRNLAERAFGRFILRQTLLILAYVLGLVLALHWLNHTTHPVLRIALVAVPALALAGWAWIFAAMIQSSDEMMRALRIRAIALAAGAVLVLATIWGLFAQLLGLPEFPGYLLLPGFALVYGVALQMLGGNEA</sequence>
<evidence type="ECO:0000313" key="2">
    <source>
        <dbReference type="EMBL" id="SDM86142.1"/>
    </source>
</evidence>
<protein>
    <submittedName>
        <fullName evidence="2">Uncharacterized protein</fullName>
    </submittedName>
</protein>
<keyword evidence="1" id="KW-0472">Membrane</keyword>
<feature type="transmembrane region" description="Helical" evidence="1">
    <location>
        <begin position="83"/>
        <end position="105"/>
    </location>
</feature>
<dbReference type="EMBL" id="FNHG01000026">
    <property type="protein sequence ID" value="SDM86142.1"/>
    <property type="molecule type" value="Genomic_DNA"/>
</dbReference>
<keyword evidence="1" id="KW-1133">Transmembrane helix</keyword>
<gene>
    <name evidence="2" type="ORF">SAMN04488568_12624</name>
</gene>
<dbReference type="STRING" id="144026.SAMN04488568_12624"/>
<evidence type="ECO:0000256" key="1">
    <source>
        <dbReference type="SAM" id="Phobius"/>
    </source>
</evidence>
<feature type="transmembrane region" description="Helical" evidence="1">
    <location>
        <begin position="21"/>
        <end position="38"/>
    </location>
</feature>
<keyword evidence="1" id="KW-0812">Transmembrane</keyword>
<evidence type="ECO:0000313" key="3">
    <source>
        <dbReference type="Proteomes" id="UP000199759"/>
    </source>
</evidence>